<accession>A2FHP6</accession>
<evidence type="ECO:0000313" key="2">
    <source>
        <dbReference type="Proteomes" id="UP000001542"/>
    </source>
</evidence>
<dbReference type="VEuPathDB" id="TrichDB:TVAGG3_0598620"/>
<reference evidence="1" key="2">
    <citation type="journal article" date="2007" name="Science">
        <title>Draft genome sequence of the sexually transmitted pathogen Trichomonas vaginalis.</title>
        <authorList>
            <person name="Carlton J.M."/>
            <person name="Hirt R.P."/>
            <person name="Silva J.C."/>
            <person name="Delcher A.L."/>
            <person name="Schatz M."/>
            <person name="Zhao Q."/>
            <person name="Wortman J.R."/>
            <person name="Bidwell S.L."/>
            <person name="Alsmark U.C.M."/>
            <person name="Besteiro S."/>
            <person name="Sicheritz-Ponten T."/>
            <person name="Noel C.J."/>
            <person name="Dacks J.B."/>
            <person name="Foster P.G."/>
            <person name="Simillion C."/>
            <person name="Van de Peer Y."/>
            <person name="Miranda-Saavedra D."/>
            <person name="Barton G.J."/>
            <person name="Westrop G.D."/>
            <person name="Mueller S."/>
            <person name="Dessi D."/>
            <person name="Fiori P.L."/>
            <person name="Ren Q."/>
            <person name="Paulsen I."/>
            <person name="Zhang H."/>
            <person name="Bastida-Corcuera F.D."/>
            <person name="Simoes-Barbosa A."/>
            <person name="Brown M.T."/>
            <person name="Hayes R.D."/>
            <person name="Mukherjee M."/>
            <person name="Okumura C.Y."/>
            <person name="Schneider R."/>
            <person name="Smith A.J."/>
            <person name="Vanacova S."/>
            <person name="Villalvazo M."/>
            <person name="Haas B.J."/>
            <person name="Pertea M."/>
            <person name="Feldblyum T.V."/>
            <person name="Utterback T.R."/>
            <person name="Shu C.L."/>
            <person name="Osoegawa K."/>
            <person name="de Jong P.J."/>
            <person name="Hrdy I."/>
            <person name="Horvathova L."/>
            <person name="Zubacova Z."/>
            <person name="Dolezal P."/>
            <person name="Malik S.B."/>
            <person name="Logsdon J.M. Jr."/>
            <person name="Henze K."/>
            <person name="Gupta A."/>
            <person name="Wang C.C."/>
            <person name="Dunne R.L."/>
            <person name="Upcroft J.A."/>
            <person name="Upcroft P."/>
            <person name="White O."/>
            <person name="Salzberg S.L."/>
            <person name="Tang P."/>
            <person name="Chiu C.-H."/>
            <person name="Lee Y.-S."/>
            <person name="Embley T.M."/>
            <person name="Coombs G.H."/>
            <person name="Mottram J.C."/>
            <person name="Tachezy J."/>
            <person name="Fraser-Liggett C.M."/>
            <person name="Johnson P.J."/>
        </authorList>
    </citation>
    <scope>NUCLEOTIDE SEQUENCE [LARGE SCALE GENOMIC DNA]</scope>
    <source>
        <strain evidence="1">G3</strain>
    </source>
</reference>
<dbReference type="InParanoid" id="A2FHP6"/>
<reference evidence="1" key="1">
    <citation type="submission" date="2006-10" db="EMBL/GenBank/DDBJ databases">
        <authorList>
            <person name="Amadeo P."/>
            <person name="Zhao Q."/>
            <person name="Wortman J."/>
            <person name="Fraser-Liggett C."/>
            <person name="Carlton J."/>
        </authorList>
    </citation>
    <scope>NUCLEOTIDE SEQUENCE</scope>
    <source>
        <strain evidence="1">G3</strain>
    </source>
</reference>
<sequence>MKKMQRIRRPSKFTYFVILIGLLVQPLKFLFPTEIRAAITYKPSIFFGFVSTGNPKRVNFVYNNWLHKLQPPHNYAFISKNPNKSKLNFILPYHKYIVYAGNSSSWPQQNIDRAAKRMTGLEYFLYNTTNDYYWSLTDDVPIDIDNMEHILKHLQQNYLPLNESVFIGHSLQGWFIQGGTGFLLSRYGAKLIIDHGVDWVKNITVEDDKATLEFRPWLGVSKRDTYSSLMFGEEPYAFNHSEFWNDKLPKCKRNHPKRCSENYKITDLHALHTRFMDTAVAMENLKQAKKIATDLYFYYCYMDLYLCKGEPYNREFDCPVRRLYV</sequence>
<dbReference type="Proteomes" id="UP000001542">
    <property type="component" value="Unassembled WGS sequence"/>
</dbReference>
<dbReference type="Gene3D" id="3.90.550.50">
    <property type="match status" value="1"/>
</dbReference>
<dbReference type="VEuPathDB" id="TrichDB:TVAG_370940"/>
<dbReference type="AlphaFoldDB" id="A2FHP6"/>
<dbReference type="OrthoDB" id="414175at2759"/>
<gene>
    <name evidence="1" type="ORF">TVAG_370940</name>
</gene>
<organism evidence="1 2">
    <name type="scientific">Trichomonas vaginalis (strain ATCC PRA-98 / G3)</name>
    <dbReference type="NCBI Taxonomy" id="412133"/>
    <lineage>
        <taxon>Eukaryota</taxon>
        <taxon>Metamonada</taxon>
        <taxon>Parabasalia</taxon>
        <taxon>Trichomonadida</taxon>
        <taxon>Trichomonadidae</taxon>
        <taxon>Trichomonas</taxon>
    </lineage>
</organism>
<protein>
    <submittedName>
        <fullName evidence="1">Uncharacterized protein</fullName>
    </submittedName>
</protein>
<dbReference type="EMBL" id="DS113798">
    <property type="protein sequence ID" value="EAX95590.1"/>
    <property type="molecule type" value="Genomic_DNA"/>
</dbReference>
<name>A2FHP6_TRIV3</name>
<proteinExistence type="predicted"/>
<evidence type="ECO:0000313" key="1">
    <source>
        <dbReference type="EMBL" id="EAX95590.1"/>
    </source>
</evidence>
<keyword evidence="2" id="KW-1185">Reference proteome</keyword>
<dbReference type="KEGG" id="tva:4753347"/>